<keyword evidence="1" id="KW-1133">Transmembrane helix</keyword>
<evidence type="ECO:0000313" key="3">
    <source>
        <dbReference type="Proteomes" id="UP000178873"/>
    </source>
</evidence>
<name>A0A1G2M4K8_9BACT</name>
<keyword evidence="1" id="KW-0812">Transmembrane</keyword>
<feature type="transmembrane region" description="Helical" evidence="1">
    <location>
        <begin position="6"/>
        <end position="28"/>
    </location>
</feature>
<dbReference type="Gene3D" id="2.60.120.260">
    <property type="entry name" value="Galactose-binding domain-like"/>
    <property type="match status" value="1"/>
</dbReference>
<evidence type="ECO:0000256" key="1">
    <source>
        <dbReference type="SAM" id="Phobius"/>
    </source>
</evidence>
<proteinExistence type="predicted"/>
<dbReference type="Proteomes" id="UP000178873">
    <property type="component" value="Unassembled WGS sequence"/>
</dbReference>
<protein>
    <submittedName>
        <fullName evidence="2">Uncharacterized protein</fullName>
    </submittedName>
</protein>
<evidence type="ECO:0000313" key="2">
    <source>
        <dbReference type="EMBL" id="OHA18807.1"/>
    </source>
</evidence>
<dbReference type="Gene3D" id="2.60.120.560">
    <property type="entry name" value="Exo-inulinase, domain 1"/>
    <property type="match status" value="1"/>
</dbReference>
<dbReference type="InterPro" id="IPR008979">
    <property type="entry name" value="Galactose-bd-like_sf"/>
</dbReference>
<reference evidence="2 3" key="1">
    <citation type="journal article" date="2016" name="Nat. Commun.">
        <title>Thousands of microbial genomes shed light on interconnected biogeochemical processes in an aquifer system.</title>
        <authorList>
            <person name="Anantharaman K."/>
            <person name="Brown C.T."/>
            <person name="Hug L.A."/>
            <person name="Sharon I."/>
            <person name="Castelle C.J."/>
            <person name="Probst A.J."/>
            <person name="Thomas B.C."/>
            <person name="Singh A."/>
            <person name="Wilkins M.J."/>
            <person name="Karaoz U."/>
            <person name="Brodie E.L."/>
            <person name="Williams K.H."/>
            <person name="Hubbard S.S."/>
            <person name="Banfield J.F."/>
        </authorList>
    </citation>
    <scope>NUCLEOTIDE SEQUENCE [LARGE SCALE GENOMIC DNA]</scope>
</reference>
<organism evidence="2 3">
    <name type="scientific">Candidatus Taylorbacteria bacterium RIFCSPHIGHO2_01_FULL_46_22b</name>
    <dbReference type="NCBI Taxonomy" id="1802301"/>
    <lineage>
        <taxon>Bacteria</taxon>
        <taxon>Candidatus Tayloriibacteriota</taxon>
    </lineage>
</organism>
<comment type="caution">
    <text evidence="2">The sequence shown here is derived from an EMBL/GenBank/DDBJ whole genome shotgun (WGS) entry which is preliminary data.</text>
</comment>
<accession>A0A1G2M4K8</accession>
<keyword evidence="1" id="KW-0472">Membrane</keyword>
<sequence>MKQDNFWKIFWSTMLTVLVICTSALLWLKIGYLRLPEDTALAAAVGVRYDPARDPFRKEVVPEEMVIRKIPLLADYLYRESIPFGFEDWSWGVASKWRSSEQAFEGTFSLHAKFQEPWAGVRLSAPSVDITEYQSLSLSVYPDANITDLYLELYNIYGQPIERQSLSWYAHENKLTPNQWNALRIPISNLISSRENIKEITGFSISAGEKTGSAFIDAVQFTRTATVYPRWEMASSSAGGWGADIFASTTQVSLPYSLSRTESDLLNWRPIFGTFKNSEKGVLVGPTEKKTTGSMAVFGGGKEWGNYRVNMGIYWGMTSTFSILVRFADDANFVACAYSNYGSFIQMYQVKDGDSTLVAQSPLLAIRTLEPWKDASHGAEVRGNKVSCFLDGERIVSADLPTMPSRGTVGIETWSVNSDDYPHTLQSLTVSPL</sequence>
<dbReference type="EMBL" id="MHRF01000001">
    <property type="protein sequence ID" value="OHA18807.1"/>
    <property type="molecule type" value="Genomic_DNA"/>
</dbReference>
<dbReference type="SUPFAM" id="SSF49785">
    <property type="entry name" value="Galactose-binding domain-like"/>
    <property type="match status" value="1"/>
</dbReference>
<gene>
    <name evidence="2" type="ORF">A2664_04860</name>
</gene>
<dbReference type="AlphaFoldDB" id="A0A1G2M4K8"/>